<evidence type="ECO:0000313" key="11">
    <source>
        <dbReference type="Proteomes" id="UP000530564"/>
    </source>
</evidence>
<dbReference type="Gene3D" id="3.40.605.10">
    <property type="entry name" value="Aldehyde Dehydrogenase, Chain A, domain 1"/>
    <property type="match status" value="1"/>
</dbReference>
<dbReference type="CDD" id="cd07125">
    <property type="entry name" value="ALDH_PutA-P5CDH"/>
    <property type="match status" value="1"/>
</dbReference>
<comment type="catalytic activity">
    <reaction evidence="5">
        <text>L-proline + a quinone = (S)-1-pyrroline-5-carboxylate + a quinol + H(+)</text>
        <dbReference type="Rhea" id="RHEA:23784"/>
        <dbReference type="ChEBI" id="CHEBI:15378"/>
        <dbReference type="ChEBI" id="CHEBI:17388"/>
        <dbReference type="ChEBI" id="CHEBI:24646"/>
        <dbReference type="ChEBI" id="CHEBI:60039"/>
        <dbReference type="ChEBI" id="CHEBI:132124"/>
        <dbReference type="EC" id="1.5.5.2"/>
    </reaction>
</comment>
<keyword evidence="5" id="KW-0642">Proline metabolism</keyword>
<evidence type="ECO:0000259" key="8">
    <source>
        <dbReference type="Pfam" id="PF01619"/>
    </source>
</evidence>
<dbReference type="InterPro" id="IPR016161">
    <property type="entry name" value="Ald_DH/histidinol_DH"/>
</dbReference>
<dbReference type="EMBL" id="JACIDK010000017">
    <property type="protein sequence ID" value="MBB3893665.1"/>
    <property type="molecule type" value="Genomic_DNA"/>
</dbReference>
<keyword evidence="5" id="KW-0804">Transcription</keyword>
<dbReference type="InterPro" id="IPR025703">
    <property type="entry name" value="Bifunct_PutA"/>
</dbReference>
<evidence type="ECO:0000256" key="1">
    <source>
        <dbReference type="ARBA" id="ARBA00004786"/>
    </source>
</evidence>
<keyword evidence="5" id="KW-0238">DNA-binding</keyword>
<dbReference type="InterPro" id="IPR016163">
    <property type="entry name" value="Ald_DH_C"/>
</dbReference>
<feature type="domain" description="Proline dehydrogenase PutA" evidence="9">
    <location>
        <begin position="59"/>
        <end position="172"/>
    </location>
</feature>
<dbReference type="GO" id="GO:0004657">
    <property type="term" value="F:proline dehydrogenase activity"/>
    <property type="evidence" value="ECO:0007669"/>
    <property type="project" value="UniProtKB-UniRule"/>
</dbReference>
<dbReference type="InterPro" id="IPR024082">
    <property type="entry name" value="PRODH_PutA_dom_II"/>
</dbReference>
<dbReference type="Gene3D" id="3.20.20.220">
    <property type="match status" value="1"/>
</dbReference>
<comment type="caution">
    <text evidence="10">The sequence shown here is derived from an EMBL/GenBank/DDBJ whole genome shotgun (WGS) entry which is preliminary data.</text>
</comment>
<evidence type="ECO:0000256" key="6">
    <source>
        <dbReference type="PIRSR" id="PIRSR000197-1"/>
    </source>
</evidence>
<accession>A0A840A3R4</accession>
<keyword evidence="5" id="KW-0678">Repressor</keyword>
<name>A0A840A3R4_9CAUL</name>
<reference evidence="10 11" key="1">
    <citation type="submission" date="2020-08" db="EMBL/GenBank/DDBJ databases">
        <title>Genomic Encyclopedia of Type Strains, Phase IV (KMG-IV): sequencing the most valuable type-strain genomes for metagenomic binning, comparative biology and taxonomic classification.</title>
        <authorList>
            <person name="Goeker M."/>
        </authorList>
    </citation>
    <scope>NUCLEOTIDE SEQUENCE [LARGE SCALE GENOMIC DNA]</scope>
    <source>
        <strain evidence="10 11">DSM 21793</strain>
    </source>
</reference>
<dbReference type="RefSeq" id="WP_183777159.1">
    <property type="nucleotide sequence ID" value="NZ_JACIDK010000017.1"/>
</dbReference>
<dbReference type="InterPro" id="IPR029041">
    <property type="entry name" value="FAD-linked_oxidoreductase-like"/>
</dbReference>
<dbReference type="GO" id="GO:0003677">
    <property type="term" value="F:DNA binding"/>
    <property type="evidence" value="ECO:0007669"/>
    <property type="project" value="UniProtKB-KW"/>
</dbReference>
<dbReference type="InterPro" id="IPR002872">
    <property type="entry name" value="Proline_DH_dom"/>
</dbReference>
<dbReference type="NCBIfam" id="NF008869">
    <property type="entry name" value="PRK11904.1"/>
    <property type="match status" value="1"/>
</dbReference>
<dbReference type="Proteomes" id="UP000530564">
    <property type="component" value="Unassembled WGS sequence"/>
</dbReference>
<dbReference type="InterPro" id="IPR016162">
    <property type="entry name" value="Ald_DH_N"/>
</dbReference>
<keyword evidence="3 5" id="KW-0520">NAD</keyword>
<dbReference type="PANTHER" id="PTHR42862:SF1">
    <property type="entry name" value="DELTA-1-PYRROLINE-5-CARBOXYLATE DEHYDROGENASE 2, ISOFORM A-RELATED"/>
    <property type="match status" value="1"/>
</dbReference>
<protein>
    <recommendedName>
        <fullName evidence="5">Bifunctional protein PutA</fullName>
    </recommendedName>
    <domain>
        <recommendedName>
            <fullName evidence="5">Proline dehydrogenase</fullName>
            <ecNumber evidence="5">1.5.5.2</ecNumber>
        </recommendedName>
        <alternativeName>
            <fullName evidence="5">Proline oxidase</fullName>
        </alternativeName>
    </domain>
    <domain>
        <recommendedName>
            <fullName evidence="5">Delta-1-pyrroline-5-carboxylate dehydrogenase</fullName>
            <shortName evidence="5">P5C dehydrogenase</shortName>
            <ecNumber evidence="5">1.2.1.88</ecNumber>
        </recommendedName>
        <alternativeName>
            <fullName evidence="5">L-glutamate gamma-semialdehyde dehydrogenase</fullName>
        </alternativeName>
    </domain>
</protein>
<dbReference type="Pfam" id="PF00171">
    <property type="entry name" value="Aldedh"/>
    <property type="match status" value="1"/>
</dbReference>
<comment type="similarity">
    <text evidence="5">In the N-terminal section; belongs to the proline dehydrogenase family.</text>
</comment>
<keyword evidence="5" id="KW-0805">Transcription regulation</keyword>
<keyword evidence="5" id="KW-0274">FAD</keyword>
<dbReference type="GO" id="GO:0003700">
    <property type="term" value="F:DNA-binding transcription factor activity"/>
    <property type="evidence" value="ECO:0007669"/>
    <property type="project" value="InterPro"/>
</dbReference>
<dbReference type="UniPathway" id="UPA00261">
    <property type="reaction ID" value="UER00373"/>
</dbReference>
<comment type="pathway">
    <text evidence="1 5">Amino-acid degradation; L-proline degradation into L-glutamate; L-glutamate from L-proline: step 2/2.</text>
</comment>
<dbReference type="PROSITE" id="PS00070">
    <property type="entry name" value="ALDEHYDE_DEHYDR_CYS"/>
    <property type="match status" value="1"/>
</dbReference>
<proteinExistence type="inferred from homology"/>
<dbReference type="SUPFAM" id="SSF53720">
    <property type="entry name" value="ALDH-like"/>
    <property type="match status" value="1"/>
</dbReference>
<dbReference type="InterPro" id="IPR016160">
    <property type="entry name" value="Ald_DH_CS_CYS"/>
</dbReference>
<evidence type="ECO:0000256" key="3">
    <source>
        <dbReference type="ARBA" id="ARBA00023027"/>
    </source>
</evidence>
<dbReference type="SUPFAM" id="SSF51730">
    <property type="entry name" value="FAD-linked oxidoreductase"/>
    <property type="match status" value="1"/>
</dbReference>
<dbReference type="InterPro" id="IPR024089">
    <property type="entry name" value="PRODH_PutA_dom_I/II"/>
</dbReference>
<evidence type="ECO:0000259" key="7">
    <source>
        <dbReference type="Pfam" id="PF00171"/>
    </source>
</evidence>
<organism evidence="10 11">
    <name type="scientific">Phenylobacterium haematophilum</name>
    <dbReference type="NCBI Taxonomy" id="98513"/>
    <lineage>
        <taxon>Bacteria</taxon>
        <taxon>Pseudomonadati</taxon>
        <taxon>Pseudomonadota</taxon>
        <taxon>Alphaproteobacteria</taxon>
        <taxon>Caulobacterales</taxon>
        <taxon>Caulobacteraceae</taxon>
        <taxon>Phenylobacterium</taxon>
    </lineage>
</organism>
<feature type="domain" description="Proline dehydrogenase" evidence="8">
    <location>
        <begin position="181"/>
        <end position="472"/>
    </location>
</feature>
<dbReference type="PANTHER" id="PTHR42862">
    <property type="entry name" value="DELTA-1-PYRROLINE-5-CARBOXYLATE DEHYDROGENASE 1, ISOFORM A-RELATED"/>
    <property type="match status" value="1"/>
</dbReference>
<feature type="domain" description="Aldehyde dehydrogenase" evidence="7">
    <location>
        <begin position="549"/>
        <end position="1002"/>
    </location>
</feature>
<sequence length="1025" mass="108759">MTSWTALDDPAAKYRDETEAVTALLAARPLSADQQMAVRAQAEHLVRTARKAANRQGVVESFLQEFSLGTREGLALMCLAEALLRTPDAETRDRLIAEKIGGADWASHLGQSDSLFVNASTWGLMLTGKIVEVDDEARRDPPGFLRRLVERIGEPVVRRAVAQAIGIMGEQFVLGRTIEAALKRAAKEGQVCSFDMLGEGARTAADAARYEQAYAEALEAVGQHGKGAGPEAGHGVSVKLSALSPRYEATHEDRVWSELYPRLKRLALIAARHDLNFTIDAEEADRLVISLKLLERLAGEKELGDWRGLGLAVQAYQKRGVLAVARVAEIARASGRRLMVRLVKGAYWDSEIKRAQVGGRPDYPVYTTKAATDLSYLVCARALIGASPHVFAQFATHNAHTLAAVHAMAQAAGVKIEFQRLHGMGEALYRAADTLREGAVVRTYAPVGGHEDLLPYLVRRLLENGANTSFVHALLDESVPAEDVVVDPIVAVEKAGVGPHPKIPRPADIYGAERRNSAGFDLSIPEEAARLHHAARALAPLSAGPAAGEAQDVLSPSETGVVVGQVREASVAEIDAAFAAARDAQGAWNALGGFRRAEVLRAMADALEANAERLIAICAREAGKTLADGVAEVREAVDFCRYYAHLAQTKFTGPEILKGPVGEANSLELHGRGVFVCISPWNFPLAIFTGQVAAALAAGNAVLAKPAEQTPLVAAQAVALFHEAGLPPALLALLPGRGDTVGAALTAHPQCDGVAFTGGTDTARRINQTLAARPGPIIPFIAETGGLNGMFVDTTALKEQVVDDVVLSAFGSAGQRCSALRILFLPNDTADLIVETIKGAMDALVIGDPADPAVDVGPVIDEEAREALSAHLQRLEREAKVLHCLAAPEAGTFFGPVLAEIPSAKFLEREVFGPILHVVRYEPSQLPKVARELAGQGYGLTLGVHSRIDAFAQKVRELVPAGNVYVNRSIIGAVVGVQPFGGERLSGTGPKAGGPNSLSRYAIERALSVNITAQGGDPALLNLSL</sequence>
<evidence type="ECO:0000256" key="5">
    <source>
        <dbReference type="PIRNR" id="PIRNR000197"/>
    </source>
</evidence>
<gene>
    <name evidence="10" type="ORF">GGQ61_004415</name>
</gene>
<dbReference type="Gene3D" id="3.40.309.10">
    <property type="entry name" value="Aldehyde Dehydrogenase, Chain A, domain 2"/>
    <property type="match status" value="1"/>
</dbReference>
<dbReference type="Pfam" id="PF01619">
    <property type="entry name" value="Pro_dh"/>
    <property type="match status" value="1"/>
</dbReference>
<keyword evidence="11" id="KW-1185">Reference proteome</keyword>
<dbReference type="GO" id="GO:0003842">
    <property type="term" value="F:L-glutamate gamma-semialdehyde dehydrogenase activity"/>
    <property type="evidence" value="ECO:0007669"/>
    <property type="project" value="UniProtKB-UniRule"/>
</dbReference>
<dbReference type="GO" id="GO:0009898">
    <property type="term" value="C:cytoplasmic side of plasma membrane"/>
    <property type="evidence" value="ECO:0007669"/>
    <property type="project" value="TreeGrafter"/>
</dbReference>
<feature type="active site" evidence="6">
    <location>
        <position position="817"/>
    </location>
</feature>
<comment type="catalytic activity">
    <reaction evidence="4 5">
        <text>L-glutamate 5-semialdehyde + NAD(+) + H2O = L-glutamate + NADH + 2 H(+)</text>
        <dbReference type="Rhea" id="RHEA:30235"/>
        <dbReference type="ChEBI" id="CHEBI:15377"/>
        <dbReference type="ChEBI" id="CHEBI:15378"/>
        <dbReference type="ChEBI" id="CHEBI:29985"/>
        <dbReference type="ChEBI" id="CHEBI:57540"/>
        <dbReference type="ChEBI" id="CHEBI:57945"/>
        <dbReference type="ChEBI" id="CHEBI:58066"/>
        <dbReference type="EC" id="1.2.1.88"/>
    </reaction>
</comment>
<evidence type="ECO:0000256" key="2">
    <source>
        <dbReference type="ARBA" id="ARBA00023002"/>
    </source>
</evidence>
<dbReference type="EC" id="1.2.1.88" evidence="5"/>
<dbReference type="InterPro" id="IPR050485">
    <property type="entry name" value="Proline_metab_enzyme"/>
</dbReference>
<comment type="cofactor">
    <cofactor evidence="5">
        <name>FAD</name>
        <dbReference type="ChEBI" id="CHEBI:57692"/>
    </cofactor>
</comment>
<dbReference type="Gene3D" id="1.20.5.460">
    <property type="entry name" value="Single helix bin"/>
    <property type="match status" value="1"/>
</dbReference>
<evidence type="ECO:0000259" key="9">
    <source>
        <dbReference type="Pfam" id="PF14850"/>
    </source>
</evidence>
<dbReference type="NCBIfam" id="TIGR01238">
    <property type="entry name" value="D1pyr5carbox3"/>
    <property type="match status" value="1"/>
</dbReference>
<evidence type="ECO:0000313" key="10">
    <source>
        <dbReference type="EMBL" id="MBB3893665.1"/>
    </source>
</evidence>
<dbReference type="SUPFAM" id="SSF81935">
    <property type="entry name" value="N-terminal domain of bifunctional PutA protein"/>
    <property type="match status" value="1"/>
</dbReference>
<keyword evidence="5" id="KW-0285">Flavoprotein</keyword>
<dbReference type="InterPro" id="IPR005933">
    <property type="entry name" value="PutA_C"/>
</dbReference>
<comment type="function">
    <text evidence="5">Oxidizes proline to glutamate for use as a carbon and nitrogen source.</text>
</comment>
<keyword evidence="2 5" id="KW-0560">Oxidoreductase</keyword>
<dbReference type="EC" id="1.5.5.2" evidence="5"/>
<feature type="active site" evidence="6">
    <location>
        <position position="783"/>
    </location>
</feature>
<dbReference type="InterPro" id="IPR015590">
    <property type="entry name" value="Aldehyde_DH_dom"/>
</dbReference>
<comment type="similarity">
    <text evidence="5">In the C-terminal section; belongs to the aldehyde dehydrogenase family.</text>
</comment>
<dbReference type="AlphaFoldDB" id="A0A840A3R4"/>
<dbReference type="Pfam" id="PF14850">
    <property type="entry name" value="Pro_dh-DNA_bdg"/>
    <property type="match status" value="1"/>
</dbReference>
<dbReference type="GO" id="GO:0010133">
    <property type="term" value="P:L-proline catabolic process to L-glutamate"/>
    <property type="evidence" value="ECO:0007669"/>
    <property type="project" value="UniProtKB-UniRule"/>
</dbReference>
<evidence type="ECO:0000256" key="4">
    <source>
        <dbReference type="ARBA" id="ARBA00048142"/>
    </source>
</evidence>
<comment type="pathway">
    <text evidence="5">Amino-acid degradation; L-proline degradation into L-glutamate; L-glutamate from L-proline: step 1/2.</text>
</comment>
<dbReference type="PIRSF" id="PIRSF000197">
    <property type="entry name" value="Bifunct_PutA"/>
    <property type="match status" value="1"/>
</dbReference>